<accession>A0A8H6YEY3</accession>
<evidence type="ECO:0000313" key="9">
    <source>
        <dbReference type="Proteomes" id="UP000623467"/>
    </source>
</evidence>
<dbReference type="GO" id="GO:0046872">
    <property type="term" value="F:metal ion binding"/>
    <property type="evidence" value="ECO:0007669"/>
    <property type="project" value="UniProtKB-KW"/>
</dbReference>
<dbReference type="PROSITE" id="PS51471">
    <property type="entry name" value="FE2OG_OXY"/>
    <property type="match status" value="1"/>
</dbReference>
<sequence>MDPHLELHTPIPGFLLANERTESFFEQIPVIDFTDIVSTNHRKRRDLADKIRDACINGTFLAESLSGLSHGFHQSAFSTPRIIPFLKVLWQMQSPQRETSLGSPLTPSLRYAGLFNLLSDLISFVRSRRCFLHSSSTSTRARTSKATQRFSVGENTNPEGRGDLHEGFDIGWEESGDGPMAGVNVWPRDADVPGFRDRVLEYYQAAVKFGQSLFPLFALALDLPENFFDDKTTKPAAIMRLLHYPPQEPAIDDDGRIIGIGAHTDYECFTILWQDAAGGLQVQNADGKWIDAVPIPGTFVINLGDQFARWTNDIFKSTVHRVTNRSGRERYSMPLFFGTDYDVLLEPLPSCISPGQTPKYEIVTAGEYVQSRLAETYAHSKGD</sequence>
<keyword evidence="2 5" id="KW-0479">Metal-binding</keyword>
<evidence type="ECO:0000256" key="6">
    <source>
        <dbReference type="SAM" id="MobiDB-lite"/>
    </source>
</evidence>
<dbReference type="InterPro" id="IPR005123">
    <property type="entry name" value="Oxoglu/Fe-dep_dioxygenase_dom"/>
</dbReference>
<keyword evidence="9" id="KW-1185">Reference proteome</keyword>
<protein>
    <submittedName>
        <fullName evidence="8">2OG-Fe oxygenase</fullName>
    </submittedName>
</protein>
<dbReference type="EMBL" id="JACAZH010000010">
    <property type="protein sequence ID" value="KAF7357451.1"/>
    <property type="molecule type" value="Genomic_DNA"/>
</dbReference>
<dbReference type="PANTHER" id="PTHR10209:SF881">
    <property type="entry name" value="FI07970P-RELATED"/>
    <property type="match status" value="1"/>
</dbReference>
<comment type="similarity">
    <text evidence="1 5">Belongs to the iron/ascorbate-dependent oxidoreductase family.</text>
</comment>
<dbReference type="InterPro" id="IPR044861">
    <property type="entry name" value="IPNS-like_FE2OG_OXY"/>
</dbReference>
<evidence type="ECO:0000256" key="1">
    <source>
        <dbReference type="ARBA" id="ARBA00008056"/>
    </source>
</evidence>
<name>A0A8H6YEY3_9AGAR</name>
<dbReference type="PANTHER" id="PTHR10209">
    <property type="entry name" value="OXIDOREDUCTASE, 2OG-FE II OXYGENASE FAMILY PROTEIN"/>
    <property type="match status" value="1"/>
</dbReference>
<evidence type="ECO:0000259" key="7">
    <source>
        <dbReference type="PROSITE" id="PS51471"/>
    </source>
</evidence>
<feature type="compositionally biased region" description="Polar residues" evidence="6">
    <location>
        <begin position="148"/>
        <end position="158"/>
    </location>
</feature>
<feature type="region of interest" description="Disordered" evidence="6">
    <location>
        <begin position="143"/>
        <end position="164"/>
    </location>
</feature>
<dbReference type="PRINTS" id="PR00682">
    <property type="entry name" value="IPNSYNTHASE"/>
</dbReference>
<dbReference type="SUPFAM" id="SSF51197">
    <property type="entry name" value="Clavaminate synthase-like"/>
    <property type="match status" value="1"/>
</dbReference>
<dbReference type="AlphaFoldDB" id="A0A8H6YEY3"/>
<keyword evidence="3 5" id="KW-0560">Oxidoreductase</keyword>
<dbReference type="Pfam" id="PF03171">
    <property type="entry name" value="2OG-FeII_Oxy"/>
    <property type="match status" value="1"/>
</dbReference>
<keyword evidence="4 5" id="KW-0408">Iron</keyword>
<organism evidence="8 9">
    <name type="scientific">Mycena sanguinolenta</name>
    <dbReference type="NCBI Taxonomy" id="230812"/>
    <lineage>
        <taxon>Eukaryota</taxon>
        <taxon>Fungi</taxon>
        <taxon>Dikarya</taxon>
        <taxon>Basidiomycota</taxon>
        <taxon>Agaricomycotina</taxon>
        <taxon>Agaricomycetes</taxon>
        <taxon>Agaricomycetidae</taxon>
        <taxon>Agaricales</taxon>
        <taxon>Marasmiineae</taxon>
        <taxon>Mycenaceae</taxon>
        <taxon>Mycena</taxon>
    </lineage>
</organism>
<evidence type="ECO:0000256" key="4">
    <source>
        <dbReference type="ARBA" id="ARBA00023004"/>
    </source>
</evidence>
<gene>
    <name evidence="8" type="ORF">MSAN_01341200</name>
</gene>
<evidence type="ECO:0000256" key="5">
    <source>
        <dbReference type="RuleBase" id="RU003682"/>
    </source>
</evidence>
<reference evidence="8" key="1">
    <citation type="submission" date="2020-05" db="EMBL/GenBank/DDBJ databases">
        <title>Mycena genomes resolve the evolution of fungal bioluminescence.</title>
        <authorList>
            <person name="Tsai I.J."/>
        </authorList>
    </citation>
    <scope>NUCLEOTIDE SEQUENCE</scope>
    <source>
        <strain evidence="8">160909Yilan</strain>
    </source>
</reference>
<dbReference type="Proteomes" id="UP000623467">
    <property type="component" value="Unassembled WGS sequence"/>
</dbReference>
<evidence type="ECO:0000256" key="2">
    <source>
        <dbReference type="ARBA" id="ARBA00022723"/>
    </source>
</evidence>
<feature type="domain" description="Fe2OG dioxygenase" evidence="7">
    <location>
        <begin position="235"/>
        <end position="339"/>
    </location>
</feature>
<dbReference type="InterPro" id="IPR027443">
    <property type="entry name" value="IPNS-like_sf"/>
</dbReference>
<evidence type="ECO:0000256" key="3">
    <source>
        <dbReference type="ARBA" id="ARBA00023002"/>
    </source>
</evidence>
<proteinExistence type="inferred from homology"/>
<evidence type="ECO:0000313" key="8">
    <source>
        <dbReference type="EMBL" id="KAF7357451.1"/>
    </source>
</evidence>
<comment type="caution">
    <text evidence="8">The sequence shown here is derived from an EMBL/GenBank/DDBJ whole genome shotgun (WGS) entry which is preliminary data.</text>
</comment>
<dbReference type="OrthoDB" id="288590at2759"/>
<dbReference type="GO" id="GO:0016491">
    <property type="term" value="F:oxidoreductase activity"/>
    <property type="evidence" value="ECO:0007669"/>
    <property type="project" value="UniProtKB-KW"/>
</dbReference>
<dbReference type="Gene3D" id="2.60.120.330">
    <property type="entry name" value="B-lactam Antibiotic, Isopenicillin N Synthase, Chain"/>
    <property type="match status" value="1"/>
</dbReference>